<accession>S6A9F0</accession>
<sequence>MKKLIVFLLFMPLSAIAASLPDDAGDYIREVQNLVKTEQVVVRNGNGSETQSVGLLISAKEMFISSSELTEGGRRALEKSGRFAKQTNGRLTILMPDEQEHQNFHQRGYSLHGGEVKRNAFIGPYVYIVIAKK</sequence>
<evidence type="ECO:0000313" key="2">
    <source>
        <dbReference type="EMBL" id="BAN33995.1"/>
    </source>
</evidence>
<name>S6A9F0_SULDS</name>
<protein>
    <recommendedName>
        <fullName evidence="4">Cache 3/Cache 2 fusion domain-containing protein</fullName>
    </recommendedName>
</protein>
<dbReference type="AlphaFoldDB" id="S6A9F0"/>
<dbReference type="HOGENOM" id="CLU_1905685_0_0_4"/>
<reference evidence="2 3" key="1">
    <citation type="journal article" date="2012" name="Appl. Environ. Microbiol.">
        <title>Draft genome sequence of a psychrotolerant sulfur-oxidizing bacterium, Sulfuricella denitrificans skB26, and proteomic insights into cold adaptation.</title>
        <authorList>
            <person name="Watanabe T."/>
            <person name="Kojima H."/>
            <person name="Fukui M."/>
        </authorList>
    </citation>
    <scope>NUCLEOTIDE SEQUENCE [LARGE SCALE GENOMIC DNA]</scope>
    <source>
        <strain evidence="3">skB26</strain>
    </source>
</reference>
<keyword evidence="3" id="KW-1185">Reference proteome</keyword>
<evidence type="ECO:0008006" key="4">
    <source>
        <dbReference type="Google" id="ProtNLM"/>
    </source>
</evidence>
<evidence type="ECO:0000256" key="1">
    <source>
        <dbReference type="SAM" id="SignalP"/>
    </source>
</evidence>
<dbReference type="EMBL" id="AP013066">
    <property type="protein sequence ID" value="BAN33995.1"/>
    <property type="molecule type" value="Genomic_DNA"/>
</dbReference>
<proteinExistence type="predicted"/>
<dbReference type="STRING" id="1163617.SCD_n00146"/>
<evidence type="ECO:0000313" key="3">
    <source>
        <dbReference type="Proteomes" id="UP000015559"/>
    </source>
</evidence>
<gene>
    <name evidence="2" type="ORF">SCD_n00146</name>
</gene>
<organism evidence="2 3">
    <name type="scientific">Sulfuricella denitrificans (strain DSM 22764 / NBRC 105220 / skB26)</name>
    <dbReference type="NCBI Taxonomy" id="1163617"/>
    <lineage>
        <taxon>Bacteria</taxon>
        <taxon>Pseudomonadati</taxon>
        <taxon>Pseudomonadota</taxon>
        <taxon>Betaproteobacteria</taxon>
        <taxon>Nitrosomonadales</taxon>
        <taxon>Sulfuricellaceae</taxon>
        <taxon>Sulfuricella</taxon>
    </lineage>
</organism>
<keyword evidence="1" id="KW-0732">Signal</keyword>
<dbReference type="Proteomes" id="UP000015559">
    <property type="component" value="Chromosome"/>
</dbReference>
<feature type="signal peptide" evidence="1">
    <location>
        <begin position="1"/>
        <end position="17"/>
    </location>
</feature>
<feature type="chain" id="PRO_5004535904" description="Cache 3/Cache 2 fusion domain-containing protein" evidence="1">
    <location>
        <begin position="18"/>
        <end position="133"/>
    </location>
</feature>
<dbReference type="KEGG" id="sdr:SCD_n00146"/>
<dbReference type="RefSeq" id="WP_009207059.1">
    <property type="nucleotide sequence ID" value="NC_022357.1"/>
</dbReference>